<name>A0A6N8I0Y3_9FIRM</name>
<evidence type="ECO:0000313" key="2">
    <source>
        <dbReference type="Proteomes" id="UP000469440"/>
    </source>
</evidence>
<reference evidence="1 2" key="1">
    <citation type="submission" date="2019-09" db="EMBL/GenBank/DDBJ databases">
        <title>Genome sequence of Clostridium sp. EA1.</title>
        <authorList>
            <person name="Poehlein A."/>
            <person name="Bengelsdorf F.R."/>
            <person name="Daniel R."/>
        </authorList>
    </citation>
    <scope>NUCLEOTIDE SEQUENCE [LARGE SCALE GENOMIC DNA]</scope>
    <source>
        <strain evidence="1 2">EA1</strain>
    </source>
</reference>
<comment type="caution">
    <text evidence="1">The sequence shown here is derived from an EMBL/GenBank/DDBJ whole genome shotgun (WGS) entry which is preliminary data.</text>
</comment>
<sequence>MDEIKQIYCGDSYTAFLSYCDLHGFKRMRDLMGCRFEELPELIHLSPMLLSRIKAICVLYFRKHPECLVGAKTKTKASSSNTEDLADRLLVVFQQNANKLIHISDLSKAIGKGVKRNDIIHVLEHQTWCKIVDNTTFFYAPKD</sequence>
<keyword evidence="2" id="KW-1185">Reference proteome</keyword>
<dbReference type="RefSeq" id="WP_066643973.1">
    <property type="nucleotide sequence ID" value="NZ_VWXL01000053.1"/>
</dbReference>
<protein>
    <submittedName>
        <fullName evidence="1">Uncharacterized protein</fullName>
    </submittedName>
</protein>
<proteinExistence type="predicted"/>
<dbReference type="OrthoDB" id="1859089at2"/>
<organism evidence="1 2">
    <name type="scientific">Caproicibacter fermentans</name>
    <dbReference type="NCBI Taxonomy" id="2576756"/>
    <lineage>
        <taxon>Bacteria</taxon>
        <taxon>Bacillati</taxon>
        <taxon>Bacillota</taxon>
        <taxon>Clostridia</taxon>
        <taxon>Eubacteriales</taxon>
        <taxon>Acutalibacteraceae</taxon>
        <taxon>Caproicibacter</taxon>
    </lineage>
</organism>
<dbReference type="AlphaFoldDB" id="A0A6N8I0Y3"/>
<accession>A0A6N8I0Y3</accession>
<gene>
    <name evidence="1" type="ORF">CAFE_19010</name>
</gene>
<evidence type="ECO:0000313" key="1">
    <source>
        <dbReference type="EMBL" id="MVB11193.1"/>
    </source>
</evidence>
<dbReference type="Proteomes" id="UP000469440">
    <property type="component" value="Unassembled WGS sequence"/>
</dbReference>
<dbReference type="EMBL" id="VWXL01000053">
    <property type="protein sequence ID" value="MVB11193.1"/>
    <property type="molecule type" value="Genomic_DNA"/>
</dbReference>